<dbReference type="Proteomes" id="UP000242715">
    <property type="component" value="Unassembled WGS sequence"/>
</dbReference>
<reference evidence="2" key="1">
    <citation type="journal article" date="2017" name="Front. Plant Sci.">
        <title>Climate Clever Clovers: New Paradigm to Reduce the Environmental Footprint of Ruminants by Breeding Low Methanogenic Forages Utilizing Haplotype Variation.</title>
        <authorList>
            <person name="Kaur P."/>
            <person name="Appels R."/>
            <person name="Bayer P.E."/>
            <person name="Keeble-Gagnere G."/>
            <person name="Wang J."/>
            <person name="Hirakawa H."/>
            <person name="Shirasawa K."/>
            <person name="Vercoe P."/>
            <person name="Stefanova K."/>
            <person name="Durmic Z."/>
            <person name="Nichols P."/>
            <person name="Revell C."/>
            <person name="Isobe S.N."/>
            <person name="Edwards D."/>
            <person name="Erskine W."/>
        </authorList>
    </citation>
    <scope>NUCLEOTIDE SEQUENCE [LARGE SCALE GENOMIC DNA]</scope>
    <source>
        <strain evidence="2">cv. Daliak</strain>
    </source>
</reference>
<dbReference type="EMBL" id="DF973650">
    <property type="protein sequence ID" value="GAU37030.1"/>
    <property type="molecule type" value="Genomic_DNA"/>
</dbReference>
<evidence type="ECO:0000313" key="2">
    <source>
        <dbReference type="Proteomes" id="UP000242715"/>
    </source>
</evidence>
<organism evidence="1 2">
    <name type="scientific">Trifolium subterraneum</name>
    <name type="common">Subterranean clover</name>
    <dbReference type="NCBI Taxonomy" id="3900"/>
    <lineage>
        <taxon>Eukaryota</taxon>
        <taxon>Viridiplantae</taxon>
        <taxon>Streptophyta</taxon>
        <taxon>Embryophyta</taxon>
        <taxon>Tracheophyta</taxon>
        <taxon>Spermatophyta</taxon>
        <taxon>Magnoliopsida</taxon>
        <taxon>eudicotyledons</taxon>
        <taxon>Gunneridae</taxon>
        <taxon>Pentapetalae</taxon>
        <taxon>rosids</taxon>
        <taxon>fabids</taxon>
        <taxon>Fabales</taxon>
        <taxon>Fabaceae</taxon>
        <taxon>Papilionoideae</taxon>
        <taxon>50 kb inversion clade</taxon>
        <taxon>NPAAA clade</taxon>
        <taxon>Hologalegina</taxon>
        <taxon>IRL clade</taxon>
        <taxon>Trifolieae</taxon>
        <taxon>Trifolium</taxon>
    </lineage>
</organism>
<protein>
    <submittedName>
        <fullName evidence="1">Uncharacterized protein</fullName>
    </submittedName>
</protein>
<proteinExistence type="predicted"/>
<keyword evidence="2" id="KW-1185">Reference proteome</keyword>
<accession>A0A2Z6NKN6</accession>
<dbReference type="AlphaFoldDB" id="A0A2Z6NKN6"/>
<gene>
    <name evidence="1" type="ORF">TSUD_207360</name>
</gene>
<sequence>MNIKRPCLVAKQSHSGFHVGVMLMTNNLTDRGRNDTVNLFVLVWSLKTAQGGIEIELPRVSVCITKLSILD</sequence>
<name>A0A2Z6NKN6_TRISU</name>
<evidence type="ECO:0000313" key="1">
    <source>
        <dbReference type="EMBL" id="GAU37030.1"/>
    </source>
</evidence>